<dbReference type="InterPro" id="IPR037474">
    <property type="entry name" value="ScaA"/>
</dbReference>
<evidence type="ECO:0000313" key="4">
    <source>
        <dbReference type="Proteomes" id="UP001150062"/>
    </source>
</evidence>
<reference evidence="3" key="1">
    <citation type="submission" date="2022-08" db="EMBL/GenBank/DDBJ databases">
        <title>Novel sulfate-reducing endosymbionts in the free-living metamonad Anaeramoeba.</title>
        <authorList>
            <person name="Jerlstrom-Hultqvist J."/>
            <person name="Cepicka I."/>
            <person name="Gallot-Lavallee L."/>
            <person name="Salas-Leiva D."/>
            <person name="Curtis B.A."/>
            <person name="Zahonova K."/>
            <person name="Pipaliya S."/>
            <person name="Dacks J."/>
            <person name="Roger A.J."/>
        </authorList>
    </citation>
    <scope>NUCLEOTIDE SEQUENCE</scope>
    <source>
        <strain evidence="3">Schooner1</strain>
    </source>
</reference>
<feature type="compositionally biased region" description="Basic and acidic residues" evidence="2">
    <location>
        <begin position="171"/>
        <end position="198"/>
    </location>
</feature>
<evidence type="ECO:0000313" key="3">
    <source>
        <dbReference type="EMBL" id="KAJ6244892.1"/>
    </source>
</evidence>
<evidence type="ECO:0000256" key="2">
    <source>
        <dbReference type="SAM" id="MobiDB-lite"/>
    </source>
</evidence>
<protein>
    <submittedName>
        <fullName evidence="3">Sca1 complex scaffold protein scaa</fullName>
    </submittedName>
</protein>
<keyword evidence="4" id="KW-1185">Reference proteome</keyword>
<dbReference type="Proteomes" id="UP001150062">
    <property type="component" value="Unassembled WGS sequence"/>
</dbReference>
<proteinExistence type="predicted"/>
<feature type="coiled-coil region" evidence="1">
    <location>
        <begin position="599"/>
        <end position="626"/>
    </location>
</feature>
<name>A0ABQ8YJX3_9EUKA</name>
<feature type="compositionally biased region" description="Basic and acidic residues" evidence="2">
    <location>
        <begin position="206"/>
        <end position="215"/>
    </location>
</feature>
<dbReference type="EMBL" id="JAOAOG010000158">
    <property type="protein sequence ID" value="KAJ6244892.1"/>
    <property type="molecule type" value="Genomic_DNA"/>
</dbReference>
<gene>
    <name evidence="3" type="ORF">M0813_20983</name>
</gene>
<keyword evidence="1" id="KW-0175">Coiled coil</keyword>
<accession>A0ABQ8YJX3</accession>
<evidence type="ECO:0000256" key="1">
    <source>
        <dbReference type="SAM" id="Coils"/>
    </source>
</evidence>
<sequence>MSSNFLQFSQEYQGLRSKYNGPYIDTTTTVEATELEKTYGQSAPVYIDSKGNLYDLYYLPIEQKQCEGIKKKIEETKAKQTNCVLGDPYFETREGKMEQTKQLSSSDLSHFDFFPDPDDFETYEEYEQAALNWKNEILNKIGTLQLPETISVQTYQFPDYHLKQKKEIESIDETNEKENIINVQTDRETFGEENNENKEDQEDNEDKGNDLDDRAKKDLYVDRQEDNNTPFTDQDQSKIFKLLEKDINSQEFQENTKLKDYSMNLKLLLNSNDPWESTLIPKEPRPEYYKTYSEFERSYRRWSQIVSNQLKVIPMHARQLQQQALLKPNKKKLKKKKKILEDYSRDYCIHVKKNRLQMLPELTQECKENISKLFDGLLSKTRFNQRIYSSNNTQIVGKFTPILQKKGKKAKKNKLSNIARLRSDLAKEIIKSRYQKPFGTGSTLIDFIIPAYDLSSPISWELVINKKKHSIYRDEIENLQNEFRLKKYSNKFLVSKYTPFQDSTILLPVASKENLKKFSNFVSTICQSKFNHTKIAANILLNELKGCQIASKFITEYAKEKDTISNYLFSHPTMISGDNMKERNSAIYFNLDKQILTQMEQYLNRRKEIFDQYEEYEKERERKQINTNQERISYENGLITYNNILNNPSSITAILSKYFKDIYGLLSKPNNNLDIKDSILLNEGFYNEIISKLKKNLNTHLPTINVIGKILKEMVHCLFKLRLIVGTYRSSSNLASPKSMKKKGLMSFSNYNNMMGNRIKSPRTGSKSKYSSMTIKGLTRSGTLGAFHSSSNDVLALANNQNKINPQKRLVFKENRILQIIDLIQNCPKEGSIRRNLLCALSYLMRERTIYLTIYSSSSFFQNLRQFCLENTDLKFSKVAWKLFYQVILYHSETCSYLIKTNIFKSFIDIIIVSSGNNLIYPLHYMNKIFRMAEIEEKRSLVPNSNFKRYYESNPMQSYTKDSKLIANWFTSTLQYTRFCRIHRSLKNNYSANYIKLTSIFYTFIKNKNCSKIRNELKNSQEYSDVFNWYLSIFKNNNLLNDKYSLKRNQRRKKKKRIKKKKMYEKFTIMRKNSTGSLKKKNQK</sequence>
<feature type="region of interest" description="Disordered" evidence="2">
    <location>
        <begin position="171"/>
        <end position="215"/>
    </location>
</feature>
<dbReference type="PANTHER" id="PTHR37516:SF1">
    <property type="entry name" value="SCA1 COMPLEX SCAFFOLD PROTEIN SCAA"/>
    <property type="match status" value="1"/>
</dbReference>
<dbReference type="PANTHER" id="PTHR37516">
    <property type="entry name" value="SCA1 COMPLEX SCAFFOLD PROTEIN SCAA"/>
    <property type="match status" value="1"/>
</dbReference>
<organism evidence="3 4">
    <name type="scientific">Anaeramoeba flamelloides</name>
    <dbReference type="NCBI Taxonomy" id="1746091"/>
    <lineage>
        <taxon>Eukaryota</taxon>
        <taxon>Metamonada</taxon>
        <taxon>Anaeramoebidae</taxon>
        <taxon>Anaeramoeba</taxon>
    </lineage>
</organism>
<comment type="caution">
    <text evidence="3">The sequence shown here is derived from an EMBL/GenBank/DDBJ whole genome shotgun (WGS) entry which is preliminary data.</text>
</comment>